<dbReference type="EMBL" id="CP031699">
    <property type="protein sequence ID" value="QEY23362.1"/>
    <property type="molecule type" value="Genomic_DNA"/>
</dbReference>
<evidence type="ECO:0000256" key="2">
    <source>
        <dbReference type="ARBA" id="ARBA00022692"/>
    </source>
</evidence>
<feature type="transmembrane region" description="Helical" evidence="6">
    <location>
        <begin position="247"/>
        <end position="265"/>
    </location>
</feature>
<keyword evidence="4 6" id="KW-1133">Transmembrane helix</keyword>
<dbReference type="PANTHER" id="PTHR11562">
    <property type="entry name" value="CATION EFFLUX PROTEIN/ ZINC TRANSPORTER"/>
    <property type="match status" value="1"/>
</dbReference>
<dbReference type="RefSeq" id="WP_123794538.1">
    <property type="nucleotide sequence ID" value="NZ_CP031699.1"/>
</dbReference>
<dbReference type="InterPro" id="IPR027469">
    <property type="entry name" value="Cation_efflux_TMD_sf"/>
</dbReference>
<gene>
    <name evidence="8" type="ORF">D0T90_01635</name>
</gene>
<proteinExistence type="predicted"/>
<dbReference type="SUPFAM" id="SSF161111">
    <property type="entry name" value="Cation efflux protein transmembrane domain-like"/>
    <property type="match status" value="1"/>
</dbReference>
<comment type="subcellular location">
    <subcellularLocation>
        <location evidence="1">Membrane</location>
        <topology evidence="1">Multi-pass membrane protein</topology>
    </subcellularLocation>
</comment>
<feature type="domain" description="Cation efflux protein transmembrane" evidence="7">
    <location>
        <begin position="95"/>
        <end position="266"/>
    </location>
</feature>
<evidence type="ECO:0000256" key="1">
    <source>
        <dbReference type="ARBA" id="ARBA00004141"/>
    </source>
</evidence>
<dbReference type="OrthoDB" id="9799649at2"/>
<evidence type="ECO:0000313" key="9">
    <source>
        <dbReference type="Proteomes" id="UP000325536"/>
    </source>
</evidence>
<evidence type="ECO:0000259" key="7">
    <source>
        <dbReference type="Pfam" id="PF01545"/>
    </source>
</evidence>
<dbReference type="AlphaFoldDB" id="A0A5P3MPA4"/>
<evidence type="ECO:0000256" key="5">
    <source>
        <dbReference type="ARBA" id="ARBA00023136"/>
    </source>
</evidence>
<organism evidence="8 9">
    <name type="scientific">Neisseria animalis</name>
    <dbReference type="NCBI Taxonomy" id="492"/>
    <lineage>
        <taxon>Bacteria</taxon>
        <taxon>Pseudomonadati</taxon>
        <taxon>Pseudomonadota</taxon>
        <taxon>Betaproteobacteria</taxon>
        <taxon>Neisseriales</taxon>
        <taxon>Neisseriaceae</taxon>
        <taxon>Neisseria</taxon>
    </lineage>
</organism>
<feature type="transmembrane region" description="Helical" evidence="6">
    <location>
        <begin position="224"/>
        <end position="241"/>
    </location>
</feature>
<dbReference type="InterPro" id="IPR058533">
    <property type="entry name" value="Cation_efflux_TM"/>
</dbReference>
<dbReference type="KEGG" id="naq:D0T90_01635"/>
<dbReference type="Proteomes" id="UP000325536">
    <property type="component" value="Chromosome"/>
</dbReference>
<accession>A0A5P3MPA4</accession>
<keyword evidence="3" id="KW-0862">Zinc</keyword>
<dbReference type="GO" id="GO:0046872">
    <property type="term" value="F:metal ion binding"/>
    <property type="evidence" value="ECO:0007669"/>
    <property type="project" value="InterPro"/>
</dbReference>
<dbReference type="PANTHER" id="PTHR11562:SF17">
    <property type="entry name" value="RE54080P-RELATED"/>
    <property type="match status" value="1"/>
</dbReference>
<feature type="transmembrane region" description="Helical" evidence="6">
    <location>
        <begin position="92"/>
        <end position="114"/>
    </location>
</feature>
<dbReference type="GO" id="GO:0005385">
    <property type="term" value="F:zinc ion transmembrane transporter activity"/>
    <property type="evidence" value="ECO:0007669"/>
    <property type="project" value="TreeGrafter"/>
</dbReference>
<dbReference type="GO" id="GO:0005886">
    <property type="term" value="C:plasma membrane"/>
    <property type="evidence" value="ECO:0007669"/>
    <property type="project" value="TreeGrafter"/>
</dbReference>
<keyword evidence="3" id="KW-0864">Zinc transport</keyword>
<sequence>MRKTRFKIAKMDCPSEERLIRMRLEGVEGIRYLSFDIAAREMTAYHENQSAVLLAALDTLDFGSSIAADEAADSLPPEAAGRDEENLQERGLLYRVLAVNFVFFLLECGVGLLAGSMGLLADSLDMLADSFVYLLALLAVGAGALAKKRVALAAGVFQFGLAFVGLSETLYRFFGWEMLPDFRLMIAVSLLALCANAWCLHILNRSRSRESHIRASMIFTSNDIIINLGVVAAGILTWMSASRYPDLVVGAAVFVLVCAGAWRIVRLAKG</sequence>
<dbReference type="Gene3D" id="1.20.1510.10">
    <property type="entry name" value="Cation efflux protein transmembrane domain"/>
    <property type="match status" value="1"/>
</dbReference>
<keyword evidence="3" id="KW-0406">Ion transport</keyword>
<feature type="transmembrane region" description="Helical" evidence="6">
    <location>
        <begin position="182"/>
        <end position="203"/>
    </location>
</feature>
<evidence type="ECO:0000256" key="6">
    <source>
        <dbReference type="SAM" id="Phobius"/>
    </source>
</evidence>
<keyword evidence="5 6" id="KW-0472">Membrane</keyword>
<keyword evidence="9" id="KW-1185">Reference proteome</keyword>
<protein>
    <submittedName>
        <fullName evidence="8">Cation diffusion facilitator family transporter</fullName>
    </submittedName>
</protein>
<dbReference type="InterPro" id="IPR050681">
    <property type="entry name" value="CDF/SLC30A"/>
</dbReference>
<evidence type="ECO:0000256" key="4">
    <source>
        <dbReference type="ARBA" id="ARBA00022989"/>
    </source>
</evidence>
<reference evidence="8 9" key="1">
    <citation type="submission" date="2018-08" db="EMBL/GenBank/DDBJ databases">
        <title>Neisseria animalis ATCC 49930 complete genome.</title>
        <authorList>
            <person name="Veseli I.A."/>
            <person name="Mascarenhas dos Santos A.C."/>
            <person name="Buttler R."/>
            <person name="Pombert J.-F."/>
        </authorList>
    </citation>
    <scope>NUCLEOTIDE SEQUENCE [LARGE SCALE GENOMIC DNA]</scope>
    <source>
        <strain evidence="8 9">ATCC 49930</strain>
    </source>
</reference>
<keyword evidence="3" id="KW-0813">Transport</keyword>
<feature type="transmembrane region" description="Helical" evidence="6">
    <location>
        <begin position="126"/>
        <end position="145"/>
    </location>
</feature>
<dbReference type="SUPFAM" id="SSF55008">
    <property type="entry name" value="HMA, heavy metal-associated domain"/>
    <property type="match status" value="1"/>
</dbReference>
<keyword evidence="2 6" id="KW-0812">Transmembrane</keyword>
<name>A0A5P3MPA4_NEIAN</name>
<dbReference type="InterPro" id="IPR036163">
    <property type="entry name" value="HMA_dom_sf"/>
</dbReference>
<evidence type="ECO:0000313" key="8">
    <source>
        <dbReference type="EMBL" id="QEY23362.1"/>
    </source>
</evidence>
<feature type="transmembrane region" description="Helical" evidence="6">
    <location>
        <begin position="150"/>
        <end position="170"/>
    </location>
</feature>
<dbReference type="Pfam" id="PF01545">
    <property type="entry name" value="Cation_efflux"/>
    <property type="match status" value="1"/>
</dbReference>
<evidence type="ECO:0000256" key="3">
    <source>
        <dbReference type="ARBA" id="ARBA00022906"/>
    </source>
</evidence>